<proteinExistence type="predicted"/>
<dbReference type="InterPro" id="IPR051091">
    <property type="entry name" value="O-Glucosyltr/Glycosyltrsf_90"/>
</dbReference>
<keyword evidence="4" id="KW-1185">Reference proteome</keyword>
<dbReference type="RefSeq" id="WP_367725613.1">
    <property type="nucleotide sequence ID" value="NZ_JBFOCI010000008.1"/>
</dbReference>
<dbReference type="Pfam" id="PF05686">
    <property type="entry name" value="Glyco_transf_90"/>
    <property type="match status" value="1"/>
</dbReference>
<dbReference type="GO" id="GO:0016740">
    <property type="term" value="F:transferase activity"/>
    <property type="evidence" value="ECO:0007669"/>
    <property type="project" value="UniProtKB-KW"/>
</dbReference>
<evidence type="ECO:0000256" key="1">
    <source>
        <dbReference type="ARBA" id="ARBA00022679"/>
    </source>
</evidence>
<reference evidence="3 4" key="1">
    <citation type="submission" date="2024-06" db="EMBL/GenBank/DDBJ databases">
        <authorList>
            <person name="Tuo L."/>
        </authorList>
    </citation>
    <scope>NUCLEOTIDE SEQUENCE [LARGE SCALE GENOMIC DNA]</scope>
    <source>
        <strain evidence="3 4">ZMM04-5</strain>
    </source>
</reference>
<gene>
    <name evidence="3" type="ORF">ABUE31_20515</name>
</gene>
<dbReference type="PANTHER" id="PTHR12203">
    <property type="entry name" value="KDEL LYS-ASP-GLU-LEU CONTAINING - RELATED"/>
    <property type="match status" value="1"/>
</dbReference>
<dbReference type="Proteomes" id="UP001556196">
    <property type="component" value="Unassembled WGS sequence"/>
</dbReference>
<name>A0ABV3R4X9_9HYPH</name>
<evidence type="ECO:0000313" key="3">
    <source>
        <dbReference type="EMBL" id="MEW9808381.1"/>
    </source>
</evidence>
<feature type="domain" description="Glycosyl transferase CAP10" evidence="2">
    <location>
        <begin position="102"/>
        <end position="334"/>
    </location>
</feature>
<evidence type="ECO:0000313" key="4">
    <source>
        <dbReference type="Proteomes" id="UP001556196"/>
    </source>
</evidence>
<protein>
    <submittedName>
        <fullName evidence="3">Glycosyl transferase family 90</fullName>
    </submittedName>
</protein>
<dbReference type="InterPro" id="IPR006598">
    <property type="entry name" value="CAP10"/>
</dbReference>
<comment type="caution">
    <text evidence="3">The sequence shown here is derived from an EMBL/GenBank/DDBJ whole genome shotgun (WGS) entry which is preliminary data.</text>
</comment>
<dbReference type="PANTHER" id="PTHR12203:SF35">
    <property type="entry name" value="PROTEIN O-GLUCOSYLTRANSFERASE 1"/>
    <property type="match status" value="1"/>
</dbReference>
<organism evidence="3 4">
    <name type="scientific">Mesorhizobium marinum</name>
    <dbReference type="NCBI Taxonomy" id="3228790"/>
    <lineage>
        <taxon>Bacteria</taxon>
        <taxon>Pseudomonadati</taxon>
        <taxon>Pseudomonadota</taxon>
        <taxon>Alphaproteobacteria</taxon>
        <taxon>Hyphomicrobiales</taxon>
        <taxon>Phyllobacteriaceae</taxon>
        <taxon>Mesorhizobium</taxon>
    </lineage>
</organism>
<accession>A0ABV3R4X9</accession>
<keyword evidence="1 3" id="KW-0808">Transferase</keyword>
<dbReference type="EMBL" id="JBFOCI010000008">
    <property type="protein sequence ID" value="MEW9808381.1"/>
    <property type="molecule type" value="Genomic_DNA"/>
</dbReference>
<dbReference type="SMART" id="SM00672">
    <property type="entry name" value="CAP10"/>
    <property type="match status" value="1"/>
</dbReference>
<sequence length="336" mass="37371">MSAGPADQSNADWTREEALYMEHAERLIASAPIPVVLRKQGRYGASRLMLGHLLGSLELHCSLERGKLRILYRKPWIIRLQQLANLIAEAVAMLGCRSLPPFYVNSGDKPSDTGTRPITVFGACAQAGHPVVAAPDFVFNGWPEARFLDFDGKVASLCEASAAMPTHDLAFWTGQGGFPARRALVEHASRHPDTIRAVDAQTTSHPSGTVYLGGFTTMEEQVAQYRYMIDVEGSGYSGRLKLLLHAGRSVLVIDRPYQEFYFGDLEPFRHYVPVSRYSSNLAEQVDWLRSNPAREKEIVGEAREFARARLTRRAAVERWARLLEQHAHAGGKLRSG</sequence>
<evidence type="ECO:0000259" key="2">
    <source>
        <dbReference type="SMART" id="SM00672"/>
    </source>
</evidence>